<proteinExistence type="inferred from homology"/>
<dbReference type="PANTHER" id="PTHR10102">
    <property type="entry name" value="DNA-DIRECTED RNA POLYMERASE, MITOCHONDRIAL"/>
    <property type="match status" value="1"/>
</dbReference>
<dbReference type="InterPro" id="IPR037159">
    <property type="entry name" value="RNA_POL_N_sf"/>
</dbReference>
<gene>
    <name evidence="13" type="ORF">CYY_001327</name>
</gene>
<evidence type="ECO:0000256" key="5">
    <source>
        <dbReference type="ARBA" id="ARBA00022695"/>
    </source>
</evidence>
<dbReference type="GO" id="GO:0001018">
    <property type="term" value="F:mitochondrial promoter sequence-specific DNA binding"/>
    <property type="evidence" value="ECO:0007669"/>
    <property type="project" value="TreeGrafter"/>
</dbReference>
<comment type="catalytic activity">
    <reaction evidence="9 10">
        <text>RNA(n) + a ribonucleoside 5'-triphosphate = RNA(n+1) + diphosphate</text>
        <dbReference type="Rhea" id="RHEA:21248"/>
        <dbReference type="Rhea" id="RHEA-COMP:14527"/>
        <dbReference type="Rhea" id="RHEA-COMP:17342"/>
        <dbReference type="ChEBI" id="CHEBI:33019"/>
        <dbReference type="ChEBI" id="CHEBI:61557"/>
        <dbReference type="ChEBI" id="CHEBI:140395"/>
        <dbReference type="EC" id="2.7.7.6"/>
    </reaction>
</comment>
<evidence type="ECO:0000256" key="2">
    <source>
        <dbReference type="ARBA" id="ARBA00009493"/>
    </source>
</evidence>
<feature type="compositionally biased region" description="Low complexity" evidence="11">
    <location>
        <begin position="30"/>
        <end position="65"/>
    </location>
</feature>
<keyword evidence="7" id="KW-0496">Mitochondrion</keyword>
<evidence type="ECO:0000313" key="14">
    <source>
        <dbReference type="Proteomes" id="UP000695562"/>
    </source>
</evidence>
<dbReference type="EC" id="2.7.7.6" evidence="10"/>
<keyword evidence="4 10" id="KW-0808">Transferase</keyword>
<protein>
    <recommendedName>
        <fullName evidence="10">DNA-directed RNA polymerase</fullName>
        <ecNumber evidence="10">2.7.7.6</ecNumber>
    </recommendedName>
</protein>
<sequence>MLRLGNIIQSNRATTHQLKSLATTHLFKTSQSSSNSSSNNNSIYSRIGNSHGISTTTTTAPNTKLTNKKNQDEYVQDNTQHSASATLKGFAEYNRKKAIKDNIDVEDNEKLSFSIDRLAELELEVERLQQSILLNGMNTNSDITFNEMQQQEFTDSDSKSNLMEASQEYIKSIEKEKQKILEYEELMFEQLFESKNIVENVSFDRDSEEFKKQMELQRLQTKLEVESVEIAIKKYRDLVDSTTKISKATGLSPVRDVMLQWNTALLEGLQTELAALKNSTFGKWLDIALGVPLAKSVIISLNYVLGSTIQEKSNFTTTARETLGVLIFAEYRAALLKKTDSNRYKYVMKDQGHTSYKRLSELFKTDIITLPDSKETIMQLGTFFLDATLKYCLVHKTLGEEFSSVEPAFYTDYKFHSGKRISRIRCHANVLTLIGQGHSIREVFNARLLPMVIKPLPWVNPTMGGYLHYKTLVMRTNGSMMQLSSLMDADLTHIFKGLNALGETPWVINDKLFNIIKETWIRGGGIGDIPSKKDIERPEMPQDYETNIESRKSFIKADQKVKALNSDLHSLRCDIMYKLDVAERFINNTIYFPHNLDFRGRSYPIPPHLNHLGSDFCRSLLKFEESKPLTKVGLNWLKIHLANLYGVDKIPFEDRIAFTENHLQDIFDSADNPLDGKRWWLQADKPWQLLAASIELTEALRSPNPEEYSSNLPIHQDGTCNGLQHYAALGGDELGAIKVNLMPSDRPQDVYTGVSSLVAQNIIEEAEKGDETAQKLVGIVDRKVVKQTVMTSVYGVTYIGARSQIEDQLQSKFTDAEEEDIFRYSAYITKLTFGSLDKMFLGARSIMSWLTKCASLIAKSGHCVSWTTPLGLPVVQPYRKGGRYNIKTLDCDFIVVGKDVKLPVDTNRQRSAFPPNYIHSLDSTHMFLTALACKEKKITYSSVHDSYWTHACTVDQMNDILREEFIELHKQPLLQHLLDWFKLKHPTINFPPIPQRGDLNLDKIRESKYFFH</sequence>
<dbReference type="FunFam" id="1.10.150.20:FF:000041">
    <property type="entry name" value="DNA-directed RNA polymerase"/>
    <property type="match status" value="1"/>
</dbReference>
<dbReference type="FunFam" id="1.10.287.280:FF:000001">
    <property type="entry name" value="DNA-directed RNA polymerase"/>
    <property type="match status" value="1"/>
</dbReference>
<dbReference type="OrthoDB" id="276422at2759"/>
<dbReference type="PROSITE" id="PS00900">
    <property type="entry name" value="RNA_POL_PHAGE_1"/>
    <property type="match status" value="1"/>
</dbReference>
<name>A0A8J4VAQ4_9MYCE</name>
<keyword evidence="6" id="KW-0809">Transit peptide</keyword>
<dbReference type="InterPro" id="IPR024075">
    <property type="entry name" value="DNA-dir_RNA_pol_helix_hairp_sf"/>
</dbReference>
<comment type="subcellular location">
    <subcellularLocation>
        <location evidence="1">Mitochondrion</location>
    </subcellularLocation>
</comment>
<feature type="domain" description="DNA-directed RNA polymerase N-terminal" evidence="12">
    <location>
        <begin position="218"/>
        <end position="503"/>
    </location>
</feature>
<dbReference type="InterPro" id="IPR029262">
    <property type="entry name" value="RPOL_N"/>
</dbReference>
<dbReference type="InterPro" id="IPR043502">
    <property type="entry name" value="DNA/RNA_pol_sf"/>
</dbReference>
<evidence type="ECO:0000259" key="12">
    <source>
        <dbReference type="SMART" id="SM01311"/>
    </source>
</evidence>
<evidence type="ECO:0000256" key="9">
    <source>
        <dbReference type="ARBA" id="ARBA00048552"/>
    </source>
</evidence>
<dbReference type="InterPro" id="IPR046950">
    <property type="entry name" value="DNA-dir_Rpol_C_phage-type"/>
</dbReference>
<dbReference type="PROSITE" id="PS00489">
    <property type="entry name" value="RNA_POL_PHAGE_2"/>
    <property type="match status" value="1"/>
</dbReference>
<evidence type="ECO:0000256" key="6">
    <source>
        <dbReference type="ARBA" id="ARBA00022946"/>
    </source>
</evidence>
<organism evidence="13 14">
    <name type="scientific">Polysphondylium violaceum</name>
    <dbReference type="NCBI Taxonomy" id="133409"/>
    <lineage>
        <taxon>Eukaryota</taxon>
        <taxon>Amoebozoa</taxon>
        <taxon>Evosea</taxon>
        <taxon>Eumycetozoa</taxon>
        <taxon>Dictyostelia</taxon>
        <taxon>Dictyosteliales</taxon>
        <taxon>Dictyosteliaceae</taxon>
        <taxon>Polysphondylium</taxon>
    </lineage>
</organism>
<comment type="function">
    <text evidence="10">DNA-dependent RNA polymerase catalyzes the transcription of DNA into RNA using the four ribonucleoside triphosphates as substrates.</text>
</comment>
<accession>A0A8J4VAQ4</accession>
<dbReference type="Gene3D" id="1.10.287.280">
    <property type="match status" value="1"/>
</dbReference>
<keyword evidence="8 10" id="KW-0804">Transcription</keyword>
<dbReference type="Pfam" id="PF00940">
    <property type="entry name" value="RNA_pol"/>
    <property type="match status" value="1"/>
</dbReference>
<dbReference type="GO" id="GO:0034245">
    <property type="term" value="C:mitochondrial DNA-directed RNA polymerase complex"/>
    <property type="evidence" value="ECO:0007669"/>
    <property type="project" value="TreeGrafter"/>
</dbReference>
<evidence type="ECO:0000256" key="11">
    <source>
        <dbReference type="SAM" id="MobiDB-lite"/>
    </source>
</evidence>
<dbReference type="Gene3D" id="1.10.287.260">
    <property type="match status" value="1"/>
</dbReference>
<comment type="similarity">
    <text evidence="2 10">Belongs to the phage and mitochondrial RNA polymerase family.</text>
</comment>
<dbReference type="Gene3D" id="1.10.150.20">
    <property type="entry name" value="5' to 3' exonuclease, C-terminal subdomain"/>
    <property type="match status" value="1"/>
</dbReference>
<dbReference type="SUPFAM" id="SSF56672">
    <property type="entry name" value="DNA/RNA polymerases"/>
    <property type="match status" value="1"/>
</dbReference>
<evidence type="ECO:0000256" key="3">
    <source>
        <dbReference type="ARBA" id="ARBA00022478"/>
    </source>
</evidence>
<dbReference type="Pfam" id="PF14700">
    <property type="entry name" value="RPOL_N"/>
    <property type="match status" value="1"/>
</dbReference>
<evidence type="ECO:0000313" key="13">
    <source>
        <dbReference type="EMBL" id="KAF2077399.1"/>
    </source>
</evidence>
<dbReference type="InterPro" id="IPR002092">
    <property type="entry name" value="DNA-dir_Rpol_phage-type"/>
</dbReference>
<evidence type="ECO:0000256" key="1">
    <source>
        <dbReference type="ARBA" id="ARBA00004173"/>
    </source>
</evidence>
<dbReference type="Proteomes" id="UP000695562">
    <property type="component" value="Unassembled WGS sequence"/>
</dbReference>
<dbReference type="EMBL" id="AJWJ01000030">
    <property type="protein sequence ID" value="KAF2077399.1"/>
    <property type="molecule type" value="Genomic_DNA"/>
</dbReference>
<keyword evidence="3 10" id="KW-0240">DNA-directed RNA polymerase</keyword>
<evidence type="ECO:0000256" key="7">
    <source>
        <dbReference type="ARBA" id="ARBA00023128"/>
    </source>
</evidence>
<evidence type="ECO:0000256" key="4">
    <source>
        <dbReference type="ARBA" id="ARBA00022679"/>
    </source>
</evidence>
<feature type="region of interest" description="Disordered" evidence="11">
    <location>
        <begin position="28"/>
        <end position="69"/>
    </location>
</feature>
<keyword evidence="5 10" id="KW-0548">Nucleotidyltransferase</keyword>
<dbReference type="GO" id="GO:0006390">
    <property type="term" value="P:mitochondrial transcription"/>
    <property type="evidence" value="ECO:0007669"/>
    <property type="project" value="TreeGrafter"/>
</dbReference>
<dbReference type="Gene3D" id="1.10.1320.10">
    <property type="entry name" value="DNA-directed RNA polymerase, N-terminal domain"/>
    <property type="match status" value="1"/>
</dbReference>
<dbReference type="PANTHER" id="PTHR10102:SF0">
    <property type="entry name" value="DNA-DIRECTED RNA POLYMERASE, MITOCHONDRIAL"/>
    <property type="match status" value="1"/>
</dbReference>
<dbReference type="GO" id="GO:0003899">
    <property type="term" value="F:DNA-directed RNA polymerase activity"/>
    <property type="evidence" value="ECO:0007669"/>
    <property type="project" value="UniProtKB-EC"/>
</dbReference>
<evidence type="ECO:0000256" key="8">
    <source>
        <dbReference type="ARBA" id="ARBA00023163"/>
    </source>
</evidence>
<evidence type="ECO:0000256" key="10">
    <source>
        <dbReference type="RuleBase" id="RU003805"/>
    </source>
</evidence>
<reference evidence="13" key="1">
    <citation type="submission" date="2020-01" db="EMBL/GenBank/DDBJ databases">
        <title>Development of genomics and gene disruption for Polysphondylium violaceum indicates a role for the polyketide synthase stlB in stalk morphogenesis.</title>
        <authorList>
            <person name="Narita B."/>
            <person name="Kawabe Y."/>
            <person name="Kin K."/>
            <person name="Saito T."/>
            <person name="Gibbs R."/>
            <person name="Kuspa A."/>
            <person name="Muzny D."/>
            <person name="Queller D."/>
            <person name="Richards S."/>
            <person name="Strassman J."/>
            <person name="Sucgang R."/>
            <person name="Worley K."/>
            <person name="Schaap P."/>
        </authorList>
    </citation>
    <scope>NUCLEOTIDE SEQUENCE</scope>
    <source>
        <strain evidence="13">QSvi11</strain>
    </source>
</reference>
<keyword evidence="14" id="KW-1185">Reference proteome</keyword>
<dbReference type="AlphaFoldDB" id="A0A8J4VAQ4"/>
<dbReference type="SMART" id="SM01311">
    <property type="entry name" value="RPOL_N"/>
    <property type="match status" value="1"/>
</dbReference>
<comment type="caution">
    <text evidence="13">The sequence shown here is derived from an EMBL/GenBank/DDBJ whole genome shotgun (WGS) entry which is preliminary data.</text>
</comment>